<reference evidence="2 3" key="1">
    <citation type="submission" date="2020-08" db="EMBL/GenBank/DDBJ databases">
        <title>Genomic Encyclopedia of Type Strains, Phase III (KMG-III): the genomes of soil and plant-associated and newly described type strains.</title>
        <authorList>
            <person name="Whitman W."/>
        </authorList>
    </citation>
    <scope>NUCLEOTIDE SEQUENCE [LARGE SCALE GENOMIC DNA]</scope>
    <source>
        <strain evidence="2 3">CECT 8640</strain>
    </source>
</reference>
<gene>
    <name evidence="2" type="ORF">FHS29_000238</name>
</gene>
<feature type="transmembrane region" description="Helical" evidence="1">
    <location>
        <begin position="48"/>
        <end position="67"/>
    </location>
</feature>
<feature type="transmembrane region" description="Helical" evidence="1">
    <location>
        <begin position="7"/>
        <end position="28"/>
    </location>
</feature>
<evidence type="ECO:0000313" key="2">
    <source>
        <dbReference type="EMBL" id="MBB5953668.1"/>
    </source>
</evidence>
<dbReference type="Proteomes" id="UP000547510">
    <property type="component" value="Unassembled WGS sequence"/>
</dbReference>
<keyword evidence="1" id="KW-1133">Transmembrane helix</keyword>
<proteinExistence type="predicted"/>
<evidence type="ECO:0000313" key="3">
    <source>
        <dbReference type="Proteomes" id="UP000547510"/>
    </source>
</evidence>
<keyword evidence="3" id="KW-1185">Reference proteome</keyword>
<name>A0A841CBX1_9PSEU</name>
<accession>A0A841CBX1</accession>
<sequence>MKVAFVVVMTTMLGALLFVLGAIVVKVVPGIPGALSTFGAAIARGEVVALLGLGGIVLGLVVLVVMWRGAAPGGVHRRGHWEYRGEDKYWVSDDRD</sequence>
<organism evidence="2 3">
    <name type="scientific">Saccharothrix tamanrassetensis</name>
    <dbReference type="NCBI Taxonomy" id="1051531"/>
    <lineage>
        <taxon>Bacteria</taxon>
        <taxon>Bacillati</taxon>
        <taxon>Actinomycetota</taxon>
        <taxon>Actinomycetes</taxon>
        <taxon>Pseudonocardiales</taxon>
        <taxon>Pseudonocardiaceae</taxon>
        <taxon>Saccharothrix</taxon>
    </lineage>
</organism>
<keyword evidence="1" id="KW-0472">Membrane</keyword>
<dbReference type="AlphaFoldDB" id="A0A841CBX1"/>
<comment type="caution">
    <text evidence="2">The sequence shown here is derived from an EMBL/GenBank/DDBJ whole genome shotgun (WGS) entry which is preliminary data.</text>
</comment>
<evidence type="ECO:0000256" key="1">
    <source>
        <dbReference type="SAM" id="Phobius"/>
    </source>
</evidence>
<dbReference type="RefSeq" id="WP_184687385.1">
    <property type="nucleotide sequence ID" value="NZ_JACHJN010000001.1"/>
</dbReference>
<protein>
    <submittedName>
        <fullName evidence="2">Putative membrane protein</fullName>
    </submittedName>
</protein>
<keyword evidence="1" id="KW-0812">Transmembrane</keyword>
<dbReference type="EMBL" id="JACHJN010000001">
    <property type="protein sequence ID" value="MBB5953668.1"/>
    <property type="molecule type" value="Genomic_DNA"/>
</dbReference>